<evidence type="ECO:0000256" key="6">
    <source>
        <dbReference type="ARBA" id="ARBA00022989"/>
    </source>
</evidence>
<accession>A0A7W8FUI5</accession>
<proteinExistence type="inferred from homology"/>
<organism evidence="9 10">
    <name type="scientific">Planococcus koreensis</name>
    <dbReference type="NCBI Taxonomy" id="112331"/>
    <lineage>
        <taxon>Bacteria</taxon>
        <taxon>Bacillati</taxon>
        <taxon>Bacillota</taxon>
        <taxon>Bacilli</taxon>
        <taxon>Bacillales</taxon>
        <taxon>Caryophanaceae</taxon>
        <taxon>Planococcus</taxon>
    </lineage>
</organism>
<keyword evidence="10" id="KW-1185">Reference proteome</keyword>
<dbReference type="Pfam" id="PF01594">
    <property type="entry name" value="AI-2E_transport"/>
    <property type="match status" value="1"/>
</dbReference>
<feature type="transmembrane region" description="Helical" evidence="8">
    <location>
        <begin position="57"/>
        <end position="75"/>
    </location>
</feature>
<dbReference type="AlphaFoldDB" id="A0A7W8FUI5"/>
<dbReference type="PANTHER" id="PTHR21716">
    <property type="entry name" value="TRANSMEMBRANE PROTEIN"/>
    <property type="match status" value="1"/>
</dbReference>
<evidence type="ECO:0000256" key="7">
    <source>
        <dbReference type="ARBA" id="ARBA00023136"/>
    </source>
</evidence>
<keyword evidence="6 8" id="KW-1133">Transmembrane helix</keyword>
<comment type="subcellular location">
    <subcellularLocation>
        <location evidence="1">Cell membrane</location>
        <topology evidence="1">Multi-pass membrane protein</topology>
    </subcellularLocation>
</comment>
<dbReference type="GO" id="GO:0005886">
    <property type="term" value="C:plasma membrane"/>
    <property type="evidence" value="ECO:0007669"/>
    <property type="project" value="UniProtKB-SubCell"/>
</dbReference>
<comment type="similarity">
    <text evidence="2">Belongs to the autoinducer-2 exporter (AI-2E) (TC 2.A.86) family.</text>
</comment>
<sequence>MVEPEKEQPKVKVLASLLWRWVLNNRVVAILLVSLLILLNLFLLTKVLYLLEPLKGFFSAMGLPLVMSGILYYLLNPLIDWLEKKKVPRITGILLVFLVLIGLIAWGVVILIPIIREQIISLIQNFPAYLTTFTSQVDSLLRSDVLSRLQQQLLGDSSTLGETFSGQAEAILDNMFGNIGSIFGTLTSIVLALITTPFILFYLLKDGHNMPYHIMNLVPSKMREKTYILLRETNMQVSQYIRGQLVVAFAVGVMFWLGFVIIGMEYALILGIIAGVLNLIPFLGTFIALFPIVIVALVVHSPIMLAKVLIVFAIEQTLEGRVIQPLILGSNLNIHPVTIIAVLLTAGNLFGIPGVILGIPAYAVIKVFLVHLFQWYQAYTGLYEDDFNPAPKPLVSAKKKKKLLAIKRKLQ</sequence>
<evidence type="ECO:0000256" key="3">
    <source>
        <dbReference type="ARBA" id="ARBA00022448"/>
    </source>
</evidence>
<dbReference type="GO" id="GO:0055085">
    <property type="term" value="P:transmembrane transport"/>
    <property type="evidence" value="ECO:0007669"/>
    <property type="project" value="TreeGrafter"/>
</dbReference>
<keyword evidence="3" id="KW-0813">Transport</keyword>
<dbReference type="RefSeq" id="WP_241666157.1">
    <property type="nucleotide sequence ID" value="NZ_JACHHE010000007.1"/>
</dbReference>
<feature type="transmembrane region" description="Helical" evidence="8">
    <location>
        <begin position="182"/>
        <end position="204"/>
    </location>
</feature>
<dbReference type="EMBL" id="JACHHE010000007">
    <property type="protein sequence ID" value="MBB5181166.1"/>
    <property type="molecule type" value="Genomic_DNA"/>
</dbReference>
<feature type="transmembrane region" description="Helical" evidence="8">
    <location>
        <begin position="87"/>
        <end position="115"/>
    </location>
</feature>
<evidence type="ECO:0000256" key="2">
    <source>
        <dbReference type="ARBA" id="ARBA00009773"/>
    </source>
</evidence>
<evidence type="ECO:0000256" key="1">
    <source>
        <dbReference type="ARBA" id="ARBA00004651"/>
    </source>
</evidence>
<evidence type="ECO:0000256" key="8">
    <source>
        <dbReference type="SAM" id="Phobius"/>
    </source>
</evidence>
<protein>
    <submittedName>
        <fullName evidence="9">Putative PurR-regulated permease PerM</fullName>
    </submittedName>
</protein>
<feature type="transmembrane region" description="Helical" evidence="8">
    <location>
        <begin position="27"/>
        <end position="51"/>
    </location>
</feature>
<dbReference type="InterPro" id="IPR002549">
    <property type="entry name" value="AI-2E-like"/>
</dbReference>
<dbReference type="PANTHER" id="PTHR21716:SF53">
    <property type="entry name" value="PERMEASE PERM-RELATED"/>
    <property type="match status" value="1"/>
</dbReference>
<dbReference type="Proteomes" id="UP000525923">
    <property type="component" value="Unassembled WGS sequence"/>
</dbReference>
<keyword evidence="5 8" id="KW-0812">Transmembrane</keyword>
<comment type="caution">
    <text evidence="9">The sequence shown here is derived from an EMBL/GenBank/DDBJ whole genome shotgun (WGS) entry which is preliminary data.</text>
</comment>
<reference evidence="9 10" key="1">
    <citation type="submission" date="2020-08" db="EMBL/GenBank/DDBJ databases">
        <title>Genomic Encyclopedia of Type Strains, Phase IV (KMG-IV): sequencing the most valuable type-strain genomes for metagenomic binning, comparative biology and taxonomic classification.</title>
        <authorList>
            <person name="Goeker M."/>
        </authorList>
    </citation>
    <scope>NUCLEOTIDE SEQUENCE [LARGE SCALE GENOMIC DNA]</scope>
    <source>
        <strain evidence="9 10">DSM 15895</strain>
    </source>
</reference>
<keyword evidence="7 8" id="KW-0472">Membrane</keyword>
<feature type="transmembrane region" description="Helical" evidence="8">
    <location>
        <begin position="245"/>
        <end position="274"/>
    </location>
</feature>
<keyword evidence="4" id="KW-1003">Cell membrane</keyword>
<feature type="transmembrane region" description="Helical" evidence="8">
    <location>
        <begin position="286"/>
        <end position="314"/>
    </location>
</feature>
<gene>
    <name evidence="9" type="ORF">HNQ44_002631</name>
</gene>
<evidence type="ECO:0000256" key="5">
    <source>
        <dbReference type="ARBA" id="ARBA00022692"/>
    </source>
</evidence>
<evidence type="ECO:0000313" key="10">
    <source>
        <dbReference type="Proteomes" id="UP000525923"/>
    </source>
</evidence>
<evidence type="ECO:0000313" key="9">
    <source>
        <dbReference type="EMBL" id="MBB5181166.1"/>
    </source>
</evidence>
<name>A0A7W8FUI5_9BACL</name>
<evidence type="ECO:0000256" key="4">
    <source>
        <dbReference type="ARBA" id="ARBA00022475"/>
    </source>
</evidence>